<comment type="caution">
    <text evidence="2">The sequence shown here is derived from an EMBL/GenBank/DDBJ whole genome shotgun (WGS) entry which is preliminary data.</text>
</comment>
<dbReference type="PANTHER" id="PTHR33886:SF8">
    <property type="entry name" value="UNSATURATED RHAMNOGALACTURONAN HYDROLASE (EUROFUNG)"/>
    <property type="match status" value="1"/>
</dbReference>
<dbReference type="GO" id="GO:0016787">
    <property type="term" value="F:hydrolase activity"/>
    <property type="evidence" value="ECO:0007669"/>
    <property type="project" value="UniProtKB-KW"/>
</dbReference>
<dbReference type="InterPro" id="IPR012341">
    <property type="entry name" value="6hp_glycosidase-like_sf"/>
</dbReference>
<evidence type="ECO:0000313" key="3">
    <source>
        <dbReference type="Proteomes" id="UP000294545"/>
    </source>
</evidence>
<dbReference type="GO" id="GO:0005975">
    <property type="term" value="P:carbohydrate metabolic process"/>
    <property type="evidence" value="ECO:0007669"/>
    <property type="project" value="InterPro"/>
</dbReference>
<dbReference type="OrthoDB" id="6381507at2"/>
<keyword evidence="3" id="KW-1185">Reference proteome</keyword>
<gene>
    <name evidence="2" type="ORF">EDC19_2630</name>
</gene>
<evidence type="ECO:0000256" key="1">
    <source>
        <dbReference type="ARBA" id="ARBA00022801"/>
    </source>
</evidence>
<reference evidence="2 3" key="1">
    <citation type="submission" date="2019-03" db="EMBL/GenBank/DDBJ databases">
        <title>Genomic Encyclopedia of Type Strains, Phase IV (KMG-IV): sequencing the most valuable type-strain genomes for metagenomic binning, comparative biology and taxonomic classification.</title>
        <authorList>
            <person name="Goeker M."/>
        </authorList>
    </citation>
    <scope>NUCLEOTIDE SEQUENCE [LARGE SCALE GENOMIC DNA]</scope>
    <source>
        <strain evidence="2 3">DSM 24176</strain>
    </source>
</reference>
<dbReference type="EMBL" id="SMGQ01000017">
    <property type="protein sequence ID" value="TCK87983.1"/>
    <property type="molecule type" value="Genomic_DNA"/>
</dbReference>
<dbReference type="AlphaFoldDB" id="A0A4R1MDQ6"/>
<dbReference type="Pfam" id="PF07470">
    <property type="entry name" value="Glyco_hydro_88"/>
    <property type="match status" value="1"/>
</dbReference>
<dbReference type="InterPro" id="IPR008928">
    <property type="entry name" value="6-hairpin_glycosidase_sf"/>
</dbReference>
<protein>
    <submittedName>
        <fullName evidence="2">Unsaturated rhamnogalacturonyl hydrolase</fullName>
    </submittedName>
</protein>
<dbReference type="Proteomes" id="UP000294545">
    <property type="component" value="Unassembled WGS sequence"/>
</dbReference>
<dbReference type="RefSeq" id="WP_132283291.1">
    <property type="nucleotide sequence ID" value="NZ_SMGQ01000017.1"/>
</dbReference>
<keyword evidence="1 2" id="KW-0378">Hydrolase</keyword>
<proteinExistence type="predicted"/>
<evidence type="ECO:0000313" key="2">
    <source>
        <dbReference type="EMBL" id="TCK87983.1"/>
    </source>
</evidence>
<sequence>MKNLESVKQYSKQFIEDFTPYKKGKWCYEDGIILSACEYLYKVTKEESYNDFILNYLDKAIDDNGNLAQYKKEDYNIDNINAGKVLFDAYDQTQKDKFKKAMELLYSQLETHPRTNSGSFWHKKRYPFQIWLDGLYMGQPYYARYIKEYTDSNNYDDILKQFKNVKEYLWDEERELYIHAYDENKVMQWADKETGKAPNVWSRAVGWVAMALVDVMEICDTPEVTDALKPMLKEQIDGMIRYQDDSGMWYQVVDQPEVEGNYLETSGTVMFAYAILKGVRLGLLDEKYLAIGKKAFNGTVKQYFYEEDNKYHLGGTCEVAGLDNEKRDGSVAYYLSEKIVVDEAKGVAPFLMALSEMILLD</sequence>
<dbReference type="SUPFAM" id="SSF48208">
    <property type="entry name" value="Six-hairpin glycosidases"/>
    <property type="match status" value="1"/>
</dbReference>
<dbReference type="PANTHER" id="PTHR33886">
    <property type="entry name" value="UNSATURATED RHAMNOGALACTURONAN HYDROLASE (EUROFUNG)"/>
    <property type="match status" value="1"/>
</dbReference>
<dbReference type="InterPro" id="IPR010905">
    <property type="entry name" value="Glyco_hydro_88"/>
</dbReference>
<accession>A0A4R1MDQ6</accession>
<dbReference type="Gene3D" id="1.50.10.10">
    <property type="match status" value="1"/>
</dbReference>
<name>A0A4R1MDQ6_9FIRM</name>
<dbReference type="InterPro" id="IPR052043">
    <property type="entry name" value="PolySaccharide_Degr_Enz"/>
</dbReference>
<organism evidence="2 3">
    <name type="scientific">Natranaerovirga hydrolytica</name>
    <dbReference type="NCBI Taxonomy" id="680378"/>
    <lineage>
        <taxon>Bacteria</taxon>
        <taxon>Bacillati</taxon>
        <taxon>Bacillota</taxon>
        <taxon>Clostridia</taxon>
        <taxon>Lachnospirales</taxon>
        <taxon>Natranaerovirgaceae</taxon>
        <taxon>Natranaerovirga</taxon>
    </lineage>
</organism>